<dbReference type="GO" id="GO:0044781">
    <property type="term" value="P:bacterial-type flagellum organization"/>
    <property type="evidence" value="ECO:0007669"/>
    <property type="project" value="UniProtKB-KW"/>
</dbReference>
<keyword evidence="9" id="KW-1185">Reference proteome</keyword>
<evidence type="ECO:0000256" key="4">
    <source>
        <dbReference type="ARBA" id="ARBA00022795"/>
    </source>
</evidence>
<comment type="function">
    <text evidence="1">Needed for flagellar regrowth and assembly.</text>
</comment>
<keyword evidence="3" id="KW-0813">Transport</keyword>
<evidence type="ECO:0000256" key="2">
    <source>
        <dbReference type="ARBA" id="ARBA00006602"/>
    </source>
</evidence>
<evidence type="ECO:0000313" key="9">
    <source>
        <dbReference type="Proteomes" id="UP000008495"/>
    </source>
</evidence>
<keyword evidence="6" id="KW-1006">Bacterial flagellum protein export</keyword>
<evidence type="ECO:0000256" key="1">
    <source>
        <dbReference type="ARBA" id="ARBA00003041"/>
    </source>
</evidence>
<reference evidence="8 9" key="1">
    <citation type="submission" date="2012-08" db="EMBL/GenBank/DDBJ databases">
        <title>Whole genome shotgun sequence of Austwickia chelonae NBRC 105200.</title>
        <authorList>
            <person name="Yoshida I."/>
            <person name="Hosoyama A."/>
            <person name="Tsuchikane K."/>
            <person name="Katsumata H."/>
            <person name="Ando Y."/>
            <person name="Ohji S."/>
            <person name="Hamada M."/>
            <person name="Tamura T."/>
            <person name="Yamazoe A."/>
            <person name="Yamazaki S."/>
            <person name="Fujita N."/>
        </authorList>
    </citation>
    <scope>NUCLEOTIDE SEQUENCE [LARGE SCALE GENOMIC DNA]</scope>
    <source>
        <strain evidence="8 9">NBRC 105200</strain>
    </source>
</reference>
<dbReference type="PANTHER" id="PTHR34982">
    <property type="entry name" value="YOP PROTEINS TRANSLOCATION PROTEIN L"/>
    <property type="match status" value="1"/>
</dbReference>
<protein>
    <recommendedName>
        <fullName evidence="7">Flagellar assembly protein FliH/Type III secretion system HrpE domain-containing protein</fullName>
    </recommendedName>
</protein>
<evidence type="ECO:0000259" key="7">
    <source>
        <dbReference type="Pfam" id="PF02108"/>
    </source>
</evidence>
<dbReference type="Pfam" id="PF02108">
    <property type="entry name" value="FliH"/>
    <property type="match status" value="1"/>
</dbReference>
<dbReference type="OrthoDB" id="4872233at2"/>
<evidence type="ECO:0000256" key="3">
    <source>
        <dbReference type="ARBA" id="ARBA00022448"/>
    </source>
</evidence>
<dbReference type="STRING" id="100225.SAMN05421595_0255"/>
<gene>
    <name evidence="8" type="ORF">AUCHE_06_00230</name>
</gene>
<dbReference type="InterPro" id="IPR051472">
    <property type="entry name" value="T3SS_Stator/FliH"/>
</dbReference>
<name>K6UM28_9MICO</name>
<dbReference type="EMBL" id="BAGZ01000006">
    <property type="protein sequence ID" value="GAB77751.1"/>
    <property type="molecule type" value="Genomic_DNA"/>
</dbReference>
<dbReference type="eggNOG" id="COG1317">
    <property type="taxonomic scope" value="Bacteria"/>
</dbReference>
<dbReference type="Proteomes" id="UP000008495">
    <property type="component" value="Unassembled WGS sequence"/>
</dbReference>
<keyword evidence="4" id="KW-1005">Bacterial flagellum biogenesis</keyword>
<dbReference type="AlphaFoldDB" id="K6UM28"/>
<evidence type="ECO:0000256" key="5">
    <source>
        <dbReference type="ARBA" id="ARBA00022927"/>
    </source>
</evidence>
<proteinExistence type="inferred from homology"/>
<comment type="caution">
    <text evidence="8">The sequence shown here is derived from an EMBL/GenBank/DDBJ whole genome shotgun (WGS) entry which is preliminary data.</text>
</comment>
<dbReference type="InterPro" id="IPR018035">
    <property type="entry name" value="Flagellar_FliH/T3SS_HrpE"/>
</dbReference>
<accession>K6UM28</accession>
<evidence type="ECO:0000313" key="8">
    <source>
        <dbReference type="EMBL" id="GAB77751.1"/>
    </source>
</evidence>
<organism evidence="8 9">
    <name type="scientific">Austwickia chelonae NBRC 105200</name>
    <dbReference type="NCBI Taxonomy" id="1184607"/>
    <lineage>
        <taxon>Bacteria</taxon>
        <taxon>Bacillati</taxon>
        <taxon>Actinomycetota</taxon>
        <taxon>Actinomycetes</taxon>
        <taxon>Micrococcales</taxon>
        <taxon>Dermatophilaceae</taxon>
        <taxon>Austwickia</taxon>
    </lineage>
</organism>
<dbReference type="RefSeq" id="WP_006502503.1">
    <property type="nucleotide sequence ID" value="NZ_BAGZ01000006.1"/>
</dbReference>
<dbReference type="GO" id="GO:0005829">
    <property type="term" value="C:cytosol"/>
    <property type="evidence" value="ECO:0007669"/>
    <property type="project" value="TreeGrafter"/>
</dbReference>
<feature type="domain" description="Flagellar assembly protein FliH/Type III secretion system HrpE" evidence="7">
    <location>
        <begin position="125"/>
        <end position="227"/>
    </location>
</feature>
<comment type="similarity">
    <text evidence="2">Belongs to the FliH family.</text>
</comment>
<dbReference type="GO" id="GO:0015031">
    <property type="term" value="P:protein transport"/>
    <property type="evidence" value="ECO:0007669"/>
    <property type="project" value="UniProtKB-KW"/>
</dbReference>
<sequence length="240" mass="26362">MPNQLPSRGYVLRGEDQVSPIRPARMSADLASTTYVTPGRADPRLVDPHLEAVVEQAAMEARARGFRAGHAAGYEAGRQEGLALMQEQARLLAERDEIDRTRYNAYIEDLVTRVTQAAQQAVQVQTPTLDELYDLIATMTVELAESLVGHHLQVDGCGAKDALIRAMSGVSRGVSVTVRLHPDDLAQIQEFVQDVPEWEITRLVGDPGVELGGVLVEAENLEIDAQYGPAFERVRKVIRP</sequence>
<dbReference type="PANTHER" id="PTHR34982:SF1">
    <property type="entry name" value="FLAGELLAR ASSEMBLY PROTEIN FLIH"/>
    <property type="match status" value="1"/>
</dbReference>
<keyword evidence="5" id="KW-0653">Protein transport</keyword>
<evidence type="ECO:0000256" key="6">
    <source>
        <dbReference type="ARBA" id="ARBA00023225"/>
    </source>
</evidence>